<dbReference type="HOGENOM" id="CLU_064194_3_0_1"/>
<evidence type="ECO:0000313" key="4">
    <source>
        <dbReference type="EMBL" id="KIM93385.1"/>
    </source>
</evidence>
<protein>
    <recommendedName>
        <fullName evidence="3">Pirin N-terminal domain-containing protein</fullName>
    </recommendedName>
</protein>
<keyword evidence="5" id="KW-1185">Reference proteome</keyword>
<proteinExistence type="inferred from homology"/>
<feature type="domain" description="Pirin N-terminal" evidence="3">
    <location>
        <begin position="19"/>
        <end position="134"/>
    </location>
</feature>
<dbReference type="Proteomes" id="UP000054321">
    <property type="component" value="Unassembled WGS sequence"/>
</dbReference>
<dbReference type="OrthoDB" id="10261807at2759"/>
<dbReference type="PANTHER" id="PTHR43212">
    <property type="entry name" value="QUERCETIN 2,3-DIOXYGENASE"/>
    <property type="match status" value="1"/>
</dbReference>
<accession>A0A0C3GB22</accession>
<dbReference type="InParanoid" id="A0A0C3GB22"/>
<dbReference type="InterPro" id="IPR003829">
    <property type="entry name" value="Pirin_N_dom"/>
</dbReference>
<gene>
    <name evidence="4" type="ORF">OIDMADRAFT_208125</name>
</gene>
<evidence type="ECO:0000259" key="3">
    <source>
        <dbReference type="Pfam" id="PF02678"/>
    </source>
</evidence>
<dbReference type="PANTHER" id="PTHR43212:SF3">
    <property type="entry name" value="QUERCETIN 2,3-DIOXYGENASE"/>
    <property type="match status" value="1"/>
</dbReference>
<dbReference type="Gene3D" id="2.60.120.10">
    <property type="entry name" value="Jelly Rolls"/>
    <property type="match status" value="1"/>
</dbReference>
<reference evidence="5" key="2">
    <citation type="submission" date="2015-01" db="EMBL/GenBank/DDBJ databases">
        <title>Evolutionary Origins and Diversification of the Mycorrhizal Mutualists.</title>
        <authorList>
            <consortium name="DOE Joint Genome Institute"/>
            <consortium name="Mycorrhizal Genomics Consortium"/>
            <person name="Kohler A."/>
            <person name="Kuo A."/>
            <person name="Nagy L.G."/>
            <person name="Floudas D."/>
            <person name="Copeland A."/>
            <person name="Barry K.W."/>
            <person name="Cichocki N."/>
            <person name="Veneault-Fourrey C."/>
            <person name="LaButti K."/>
            <person name="Lindquist E.A."/>
            <person name="Lipzen A."/>
            <person name="Lundell T."/>
            <person name="Morin E."/>
            <person name="Murat C."/>
            <person name="Riley R."/>
            <person name="Ohm R."/>
            <person name="Sun H."/>
            <person name="Tunlid A."/>
            <person name="Henrissat B."/>
            <person name="Grigoriev I.V."/>
            <person name="Hibbett D.S."/>
            <person name="Martin F."/>
        </authorList>
    </citation>
    <scope>NUCLEOTIDE SEQUENCE [LARGE SCALE GENOMIC DNA]</scope>
    <source>
        <strain evidence="5">Zn</strain>
    </source>
</reference>
<organism evidence="4 5">
    <name type="scientific">Oidiodendron maius (strain Zn)</name>
    <dbReference type="NCBI Taxonomy" id="913774"/>
    <lineage>
        <taxon>Eukaryota</taxon>
        <taxon>Fungi</taxon>
        <taxon>Dikarya</taxon>
        <taxon>Ascomycota</taxon>
        <taxon>Pezizomycotina</taxon>
        <taxon>Leotiomycetes</taxon>
        <taxon>Leotiomycetes incertae sedis</taxon>
        <taxon>Myxotrichaceae</taxon>
        <taxon>Oidiodendron</taxon>
    </lineage>
</organism>
<dbReference type="InterPro" id="IPR012093">
    <property type="entry name" value="Pirin"/>
</dbReference>
<dbReference type="STRING" id="913774.A0A0C3GB22"/>
<reference evidence="4 5" key="1">
    <citation type="submission" date="2014-04" db="EMBL/GenBank/DDBJ databases">
        <authorList>
            <consortium name="DOE Joint Genome Institute"/>
            <person name="Kuo A."/>
            <person name="Martino E."/>
            <person name="Perotto S."/>
            <person name="Kohler A."/>
            <person name="Nagy L.G."/>
            <person name="Floudas D."/>
            <person name="Copeland A."/>
            <person name="Barry K.W."/>
            <person name="Cichocki N."/>
            <person name="Veneault-Fourrey C."/>
            <person name="LaButti K."/>
            <person name="Lindquist E.A."/>
            <person name="Lipzen A."/>
            <person name="Lundell T."/>
            <person name="Morin E."/>
            <person name="Murat C."/>
            <person name="Sun H."/>
            <person name="Tunlid A."/>
            <person name="Henrissat B."/>
            <person name="Grigoriev I.V."/>
            <person name="Hibbett D.S."/>
            <person name="Martin F."/>
            <person name="Nordberg H.P."/>
            <person name="Cantor M.N."/>
            <person name="Hua S.X."/>
        </authorList>
    </citation>
    <scope>NUCLEOTIDE SEQUENCE [LARGE SCALE GENOMIC DNA]</scope>
    <source>
        <strain evidence="4 5">Zn</strain>
    </source>
</reference>
<evidence type="ECO:0000256" key="2">
    <source>
        <dbReference type="RuleBase" id="RU003457"/>
    </source>
</evidence>
<name>A0A0C3GB22_OIDMZ</name>
<comment type="similarity">
    <text evidence="1 2">Belongs to the pirin family.</text>
</comment>
<evidence type="ECO:0000313" key="5">
    <source>
        <dbReference type="Proteomes" id="UP000054321"/>
    </source>
</evidence>
<dbReference type="EMBL" id="KN832896">
    <property type="protein sequence ID" value="KIM93385.1"/>
    <property type="molecule type" value="Genomic_DNA"/>
</dbReference>
<dbReference type="CDD" id="cd02910">
    <property type="entry name" value="cupin_Yhhw_N"/>
    <property type="match status" value="1"/>
</dbReference>
<evidence type="ECO:0000256" key="1">
    <source>
        <dbReference type="ARBA" id="ARBA00008416"/>
    </source>
</evidence>
<dbReference type="SUPFAM" id="SSF51182">
    <property type="entry name" value="RmlC-like cupins"/>
    <property type="match status" value="1"/>
</dbReference>
<dbReference type="InterPro" id="IPR011051">
    <property type="entry name" value="RmlC_Cupin_sf"/>
</dbReference>
<dbReference type="Pfam" id="PF02678">
    <property type="entry name" value="Pirin"/>
    <property type="match status" value="1"/>
</dbReference>
<sequence length="285" mass="31644">MERAKIVTHRSSSRGTAGNGLRQSFYTFKVGAYNDSPFESFGCLRVLNEDLVQPQSGFPMHPHRNMEIFSYILEGELTHRDSTVSKHVISNTNKKQFYRMKRHDVQFTSAGTGVYHSEMNESEQEVVRFLQIWVQPWKQGLMPQYHTTTFDEKAKRQAFLPIISPLAAGRNASDADESAAIPVIPRTIPIHADLVVGVGIISADQTFKWTVGAGDQVVGTRSNRNIYIHMPGTQTKMAKIRLSGSREVLLDEGDGAFITNVNVGDEISVQSIGSSDAEVIVLDSS</sequence>
<dbReference type="AlphaFoldDB" id="A0A0C3GB22"/>
<dbReference type="InterPro" id="IPR014710">
    <property type="entry name" value="RmlC-like_jellyroll"/>
</dbReference>